<evidence type="ECO:0000313" key="2">
    <source>
        <dbReference type="Proteomes" id="UP000183982"/>
    </source>
</evidence>
<evidence type="ECO:0000313" key="1">
    <source>
        <dbReference type="EMBL" id="SHK41984.1"/>
    </source>
</evidence>
<gene>
    <name evidence="1" type="ORF">SAMN05444000_12843</name>
</gene>
<reference evidence="2" key="1">
    <citation type="submission" date="2016-11" db="EMBL/GenBank/DDBJ databases">
        <authorList>
            <person name="Varghese N."/>
            <person name="Submissions S."/>
        </authorList>
    </citation>
    <scope>NUCLEOTIDE SEQUENCE [LARGE SCALE GENOMIC DNA]</scope>
    <source>
        <strain evidence="2">DSM 100564</strain>
    </source>
</reference>
<sequence>MTIEFEPGFTGAIVAPATKRNRESSDNYPLEIARCGDVRLIECRDRIQWIIQRRVKSKKVRAEVRWVAIGHFLTCRALESLWHAKTGLKSGLPPNLPANFSPQRH</sequence>
<organism evidence="1 2">
    <name type="scientific">Shimia gijangensis</name>
    <dbReference type="NCBI Taxonomy" id="1470563"/>
    <lineage>
        <taxon>Bacteria</taxon>
        <taxon>Pseudomonadati</taxon>
        <taxon>Pseudomonadota</taxon>
        <taxon>Alphaproteobacteria</taxon>
        <taxon>Rhodobacterales</taxon>
        <taxon>Roseobacteraceae</taxon>
    </lineage>
</organism>
<accession>A0A1M6SB52</accession>
<dbReference type="AlphaFoldDB" id="A0A1M6SB52"/>
<dbReference type="STRING" id="1470563.SAMN05444000_12843"/>
<proteinExistence type="predicted"/>
<keyword evidence="2" id="KW-1185">Reference proteome</keyword>
<name>A0A1M6SB52_9RHOB</name>
<dbReference type="Proteomes" id="UP000183982">
    <property type="component" value="Unassembled WGS sequence"/>
</dbReference>
<dbReference type="EMBL" id="FQZQ01000028">
    <property type="protein sequence ID" value="SHK41984.1"/>
    <property type="molecule type" value="Genomic_DNA"/>
</dbReference>
<protein>
    <submittedName>
        <fullName evidence="1">Uncharacterized protein</fullName>
    </submittedName>
</protein>